<dbReference type="EMBL" id="JBHSMT010000012">
    <property type="protein sequence ID" value="MFC5473678.1"/>
    <property type="molecule type" value="Genomic_DNA"/>
</dbReference>
<accession>A0ABW0M9H4</accession>
<gene>
    <name evidence="1" type="ORF">ACFPM8_06865</name>
</gene>
<dbReference type="RefSeq" id="WP_378996379.1">
    <property type="nucleotide sequence ID" value="NZ_JBHSMT010000012.1"/>
</dbReference>
<dbReference type="Pfam" id="PF06348">
    <property type="entry name" value="DUF1059"/>
    <property type="match status" value="1"/>
</dbReference>
<protein>
    <submittedName>
        <fullName evidence="1">DUF1059 domain-containing protein</fullName>
    </submittedName>
</protein>
<name>A0ABW0M9H4_9BURK</name>
<evidence type="ECO:0000313" key="1">
    <source>
        <dbReference type="EMBL" id="MFC5473678.1"/>
    </source>
</evidence>
<proteinExistence type="predicted"/>
<dbReference type="InterPro" id="IPR009409">
    <property type="entry name" value="DUF1059"/>
</dbReference>
<evidence type="ECO:0000313" key="2">
    <source>
        <dbReference type="Proteomes" id="UP001596045"/>
    </source>
</evidence>
<organism evidence="1 2">
    <name type="scientific">Paraherbaspirillum soli</name>
    <dbReference type="NCBI Taxonomy" id="631222"/>
    <lineage>
        <taxon>Bacteria</taxon>
        <taxon>Pseudomonadati</taxon>
        <taxon>Pseudomonadota</taxon>
        <taxon>Betaproteobacteria</taxon>
        <taxon>Burkholderiales</taxon>
        <taxon>Oxalobacteraceae</taxon>
        <taxon>Paraherbaspirillum</taxon>
    </lineage>
</organism>
<comment type="caution">
    <text evidence="1">The sequence shown here is derived from an EMBL/GenBank/DDBJ whole genome shotgun (WGS) entry which is preliminary data.</text>
</comment>
<keyword evidence="2" id="KW-1185">Reference proteome</keyword>
<sequence length="73" mass="8174">MPRKYIDCREYPSDMNCSVAISADTDSELLEAAVQHAVSVHHHEDTPDLRKQLGQLFKEGTPPLKKESTPPIT</sequence>
<reference evidence="2" key="1">
    <citation type="journal article" date="2019" name="Int. J. Syst. Evol. Microbiol.">
        <title>The Global Catalogue of Microorganisms (GCM) 10K type strain sequencing project: providing services to taxonomists for standard genome sequencing and annotation.</title>
        <authorList>
            <consortium name="The Broad Institute Genomics Platform"/>
            <consortium name="The Broad Institute Genome Sequencing Center for Infectious Disease"/>
            <person name="Wu L."/>
            <person name="Ma J."/>
        </authorList>
    </citation>
    <scope>NUCLEOTIDE SEQUENCE [LARGE SCALE GENOMIC DNA]</scope>
    <source>
        <strain evidence="2">JCM 17066</strain>
    </source>
</reference>
<dbReference type="Proteomes" id="UP001596045">
    <property type="component" value="Unassembled WGS sequence"/>
</dbReference>